<keyword evidence="8 15" id="KW-1133">Transmembrane helix</keyword>
<comment type="catalytic activity">
    <reaction evidence="14">
        <text>a ganglioside GM1b (d18:1(4E)) + CMP-N-acetyl-beta-neuraminate = a ganglioside GD1alpha (d18:1(4E)) + CMP + H(+)</text>
        <dbReference type="Rhea" id="RHEA:41968"/>
        <dbReference type="ChEBI" id="CHEBI:15378"/>
        <dbReference type="ChEBI" id="CHEBI:57812"/>
        <dbReference type="ChEBI" id="CHEBI:60377"/>
        <dbReference type="ChEBI" id="CHEBI:78568"/>
        <dbReference type="ChEBI" id="CHEBI:78569"/>
    </reaction>
    <physiologicalReaction direction="left-to-right" evidence="14">
        <dbReference type="Rhea" id="RHEA:41969"/>
    </physiologicalReaction>
</comment>
<evidence type="ECO:0000256" key="13">
    <source>
        <dbReference type="ARBA" id="ARBA00023180"/>
    </source>
</evidence>
<keyword evidence="16" id="KW-1185">Reference proteome</keyword>
<evidence type="ECO:0000256" key="2">
    <source>
        <dbReference type="ARBA" id="ARBA00006003"/>
    </source>
</evidence>
<keyword evidence="6" id="KW-0735">Signal-anchor</keyword>
<evidence type="ECO:0000256" key="14">
    <source>
        <dbReference type="ARBA" id="ARBA00043744"/>
    </source>
</evidence>
<evidence type="ECO:0000256" key="4">
    <source>
        <dbReference type="ARBA" id="ARBA00022679"/>
    </source>
</evidence>
<gene>
    <name evidence="17" type="primary">LOC100376183</name>
</gene>
<feature type="transmembrane region" description="Helical" evidence="15">
    <location>
        <begin position="16"/>
        <end position="34"/>
    </location>
</feature>
<sequence length="347" mass="40114">MVFASSGRRKWTKRKVFCPGVVSLSVAGFIWMYVLRGVGHEPLAYITHATTILPVRHEDIEKVAELRPATKRRNHVTGTGHVNVVSKQSVIQSNETLTLTLLKEDPWSYISVQRNKTLQFHCDACAIVSPSGQLLGKAAGKEIDSFPCVIRMNDHPIGDFAKDVGKKTTIRIISYVTTRLQLIRFKYGGLLKGHTKPKMVLIWGPYITRVSRIAKELQDSNRGVQFYIVNASQYHFAEQVFKSETGHNRFETHTWLSTGWYTMIFALKACDSITVYGLTDHEYCARLHDESDHLYHYFTKHGQKECQLFNKSEKIHESHRYLTEKYVYSRWRNNYNLSFRYPSWSEV</sequence>
<keyword evidence="11 15" id="KW-0472">Membrane</keyword>
<keyword evidence="5 15" id="KW-0812">Transmembrane</keyword>
<keyword evidence="12" id="KW-1015">Disulfide bond</keyword>
<name>A0ABM0MQJ2_SACKO</name>
<evidence type="ECO:0000256" key="7">
    <source>
        <dbReference type="ARBA" id="ARBA00022981"/>
    </source>
</evidence>
<comment type="subcellular location">
    <subcellularLocation>
        <location evidence="1">Golgi apparatus membrane</location>
        <topology evidence="1">Single-pass type II membrane protein</topology>
    </subcellularLocation>
</comment>
<comment type="similarity">
    <text evidence="2">Belongs to the glycosyltransferase 29 family.</text>
</comment>
<dbReference type="GeneID" id="100376183"/>
<dbReference type="InterPro" id="IPR001675">
    <property type="entry name" value="Glyco_trans_29"/>
</dbReference>
<dbReference type="Gene3D" id="3.90.1480.20">
    <property type="entry name" value="Glycosyl transferase family 29"/>
    <property type="match status" value="1"/>
</dbReference>
<accession>A0ABM0MQJ2</accession>
<evidence type="ECO:0000256" key="12">
    <source>
        <dbReference type="ARBA" id="ARBA00023157"/>
    </source>
</evidence>
<evidence type="ECO:0000256" key="11">
    <source>
        <dbReference type="ARBA" id="ARBA00023136"/>
    </source>
</evidence>
<dbReference type="PANTHER" id="PTHR45906">
    <property type="entry name" value="ALPHA-N-ACETYL-NEURAMINYL-2,3-BETA-GALACTOSYL-1, 3-N-ACETYL-GALACTOSAMINIDE ALPHA-2,6-SIALYLTRANSFERASE-LIKE"/>
    <property type="match status" value="1"/>
</dbReference>
<evidence type="ECO:0000313" key="16">
    <source>
        <dbReference type="Proteomes" id="UP000694865"/>
    </source>
</evidence>
<dbReference type="PANTHER" id="PTHR45906:SF1">
    <property type="entry name" value="ALPHA-N-ACETYL-NEURAMINYL-2,3-BETA-GALACTOSYL-1, 3-N-ACETYL-GALACTOSAMINIDE ALPHA-2,6-SIALYLTRANSFERASE-LIKE"/>
    <property type="match status" value="1"/>
</dbReference>
<dbReference type="InterPro" id="IPR038578">
    <property type="entry name" value="GT29-like_sf"/>
</dbReference>
<keyword evidence="13" id="KW-0325">Glycoprotein</keyword>
<keyword evidence="3" id="KW-0328">Glycosyltransferase</keyword>
<keyword evidence="9" id="KW-0333">Golgi apparatus</keyword>
<keyword evidence="7" id="KW-0730">Sialic acid</keyword>
<evidence type="ECO:0000256" key="15">
    <source>
        <dbReference type="SAM" id="Phobius"/>
    </source>
</evidence>
<evidence type="ECO:0000256" key="6">
    <source>
        <dbReference type="ARBA" id="ARBA00022968"/>
    </source>
</evidence>
<protein>
    <submittedName>
        <fullName evidence="17">Alpha-N-acetyl-neuraminyl-2,3-beta-galactosyl-1, 3-N-acetyl-galactosaminide alpha-2,6-sialyltransferase-like isoform X2</fullName>
    </submittedName>
</protein>
<organism evidence="16 17">
    <name type="scientific">Saccoglossus kowalevskii</name>
    <name type="common">Acorn worm</name>
    <dbReference type="NCBI Taxonomy" id="10224"/>
    <lineage>
        <taxon>Eukaryota</taxon>
        <taxon>Metazoa</taxon>
        <taxon>Hemichordata</taxon>
        <taxon>Enteropneusta</taxon>
        <taxon>Harrimaniidae</taxon>
        <taxon>Saccoglossus</taxon>
    </lineage>
</organism>
<reference evidence="17" key="1">
    <citation type="submission" date="2025-08" db="UniProtKB">
        <authorList>
            <consortium name="RefSeq"/>
        </authorList>
    </citation>
    <scope>IDENTIFICATION</scope>
    <source>
        <tissue evidence="17">Testes</tissue>
    </source>
</reference>
<dbReference type="Proteomes" id="UP000694865">
    <property type="component" value="Unplaced"/>
</dbReference>
<dbReference type="Pfam" id="PF00777">
    <property type="entry name" value="Glyco_transf_29"/>
    <property type="match status" value="1"/>
</dbReference>
<evidence type="ECO:0000313" key="17">
    <source>
        <dbReference type="RefSeq" id="XP_006822283.1"/>
    </source>
</evidence>
<evidence type="ECO:0000256" key="8">
    <source>
        <dbReference type="ARBA" id="ARBA00022989"/>
    </source>
</evidence>
<keyword evidence="4" id="KW-0808">Transferase</keyword>
<dbReference type="RefSeq" id="XP_006822283.1">
    <property type="nucleotide sequence ID" value="XM_006822220.1"/>
</dbReference>
<dbReference type="CDD" id="cd23965">
    <property type="entry name" value="GT29_ST6GALNAC3_4_5_6"/>
    <property type="match status" value="1"/>
</dbReference>
<evidence type="ECO:0000256" key="1">
    <source>
        <dbReference type="ARBA" id="ARBA00004323"/>
    </source>
</evidence>
<evidence type="ECO:0000256" key="10">
    <source>
        <dbReference type="ARBA" id="ARBA00023098"/>
    </source>
</evidence>
<proteinExistence type="inferred from homology"/>
<evidence type="ECO:0000256" key="9">
    <source>
        <dbReference type="ARBA" id="ARBA00023034"/>
    </source>
</evidence>
<keyword evidence="10" id="KW-0443">Lipid metabolism</keyword>
<evidence type="ECO:0000256" key="5">
    <source>
        <dbReference type="ARBA" id="ARBA00022692"/>
    </source>
</evidence>
<evidence type="ECO:0000256" key="3">
    <source>
        <dbReference type="ARBA" id="ARBA00022676"/>
    </source>
</evidence>